<comment type="pathway">
    <text evidence="4">Lipid metabolism.</text>
</comment>
<keyword evidence="13 19" id="KW-0472">Membrane</keyword>
<feature type="transmembrane region" description="Helical" evidence="19">
    <location>
        <begin position="61"/>
        <end position="81"/>
    </location>
</feature>
<evidence type="ECO:0000256" key="1">
    <source>
        <dbReference type="ARBA" id="ARBA00001698"/>
    </source>
</evidence>
<dbReference type="GO" id="GO:0016024">
    <property type="term" value="P:CDP-diacylglycerol biosynthetic process"/>
    <property type="evidence" value="ECO:0007669"/>
    <property type="project" value="UniProtKB-UniPathway"/>
</dbReference>
<keyword evidence="8 21" id="KW-0808">Transferase</keyword>
<evidence type="ECO:0000256" key="14">
    <source>
        <dbReference type="ARBA" id="ARBA00023209"/>
    </source>
</evidence>
<dbReference type="EC" id="2.7.7.41" evidence="6"/>
<evidence type="ECO:0000256" key="18">
    <source>
        <dbReference type="ARBA" id="ARBA00033406"/>
    </source>
</evidence>
<reference evidence="21" key="1">
    <citation type="journal article" date="2014" name="PLoS ONE">
        <title>Transcriptome-Based Identification of ABC Transporters in the Western Tarnished Plant Bug Lygus hesperus.</title>
        <authorList>
            <person name="Hull J.J."/>
            <person name="Chaney K."/>
            <person name="Geib S.M."/>
            <person name="Fabrick J.A."/>
            <person name="Brent C.S."/>
            <person name="Walsh D."/>
            <person name="Lavine L.C."/>
        </authorList>
    </citation>
    <scope>NUCLEOTIDE SEQUENCE</scope>
</reference>
<evidence type="ECO:0000256" key="17">
    <source>
        <dbReference type="ARBA" id="ARBA00032396"/>
    </source>
</evidence>
<sequence>MIVQGFMFKEIINLAYLQLLSPSTEIHIPLFRTQNWYWYFVGTYFTYGRIFKRIFSMELPYHMFTSFILFAVGFVSFVLGLKPGMYRTQFCMFAWLWSALSFIVLQSTLIIYNLFRGLYWFLFPIILIICNDTWAYV</sequence>
<evidence type="ECO:0000256" key="11">
    <source>
        <dbReference type="ARBA" id="ARBA00022989"/>
    </source>
</evidence>
<keyword evidence="11 19" id="KW-1133">Transmembrane helix</keyword>
<evidence type="ECO:0000256" key="13">
    <source>
        <dbReference type="ARBA" id="ARBA00023136"/>
    </source>
</evidence>
<keyword evidence="7" id="KW-0444">Lipid biosynthesis</keyword>
<dbReference type="GO" id="GO:0004605">
    <property type="term" value="F:phosphatidate cytidylyltransferase activity"/>
    <property type="evidence" value="ECO:0007669"/>
    <property type="project" value="UniProtKB-EC"/>
</dbReference>
<dbReference type="GO" id="GO:0005789">
    <property type="term" value="C:endoplasmic reticulum membrane"/>
    <property type="evidence" value="ECO:0007669"/>
    <property type="project" value="TreeGrafter"/>
</dbReference>
<accession>A0A0A9Y2Q6</accession>
<evidence type="ECO:0000256" key="5">
    <source>
        <dbReference type="ARBA" id="ARBA00010185"/>
    </source>
</evidence>
<evidence type="ECO:0000256" key="4">
    <source>
        <dbReference type="ARBA" id="ARBA00005189"/>
    </source>
</evidence>
<evidence type="ECO:0000313" key="20">
    <source>
        <dbReference type="EMBL" id="JAG25392.1"/>
    </source>
</evidence>
<evidence type="ECO:0000256" key="10">
    <source>
        <dbReference type="ARBA" id="ARBA00022695"/>
    </source>
</evidence>
<evidence type="ECO:0000256" key="3">
    <source>
        <dbReference type="ARBA" id="ARBA00005119"/>
    </source>
</evidence>
<keyword evidence="9 19" id="KW-0812">Transmembrane</keyword>
<evidence type="ECO:0000256" key="9">
    <source>
        <dbReference type="ARBA" id="ARBA00022692"/>
    </source>
</evidence>
<dbReference type="EMBL" id="GBHO01018212">
    <property type="protein sequence ID" value="JAG25392.1"/>
    <property type="molecule type" value="Transcribed_RNA"/>
</dbReference>
<organism evidence="21">
    <name type="scientific">Lygus hesperus</name>
    <name type="common">Western plant bug</name>
    <dbReference type="NCBI Taxonomy" id="30085"/>
    <lineage>
        <taxon>Eukaryota</taxon>
        <taxon>Metazoa</taxon>
        <taxon>Ecdysozoa</taxon>
        <taxon>Arthropoda</taxon>
        <taxon>Hexapoda</taxon>
        <taxon>Insecta</taxon>
        <taxon>Pterygota</taxon>
        <taxon>Neoptera</taxon>
        <taxon>Paraneoptera</taxon>
        <taxon>Hemiptera</taxon>
        <taxon>Heteroptera</taxon>
        <taxon>Panheteroptera</taxon>
        <taxon>Cimicomorpha</taxon>
        <taxon>Miridae</taxon>
        <taxon>Mirini</taxon>
        <taxon>Lygus</taxon>
    </lineage>
</organism>
<dbReference type="AlphaFoldDB" id="A0A0A9Y2Q6"/>
<dbReference type="Pfam" id="PF01148">
    <property type="entry name" value="CTP_transf_1"/>
    <property type="match status" value="1"/>
</dbReference>
<comment type="catalytic activity">
    <reaction evidence="1">
        <text>a 1,2-diacyl-sn-glycero-3-phosphate + CTP + H(+) = a CDP-1,2-diacyl-sn-glycerol + diphosphate</text>
        <dbReference type="Rhea" id="RHEA:16229"/>
        <dbReference type="ChEBI" id="CHEBI:15378"/>
        <dbReference type="ChEBI" id="CHEBI:33019"/>
        <dbReference type="ChEBI" id="CHEBI:37563"/>
        <dbReference type="ChEBI" id="CHEBI:58332"/>
        <dbReference type="ChEBI" id="CHEBI:58608"/>
        <dbReference type="EC" id="2.7.7.41"/>
    </reaction>
</comment>
<proteinExistence type="inferred from homology"/>
<protein>
    <recommendedName>
        <fullName evidence="6">phosphatidate cytidylyltransferase</fullName>
        <ecNumber evidence="6">2.7.7.41</ecNumber>
    </recommendedName>
    <alternativeName>
        <fullName evidence="16">CDP-diacylglycerol synthase</fullName>
    </alternativeName>
    <alternativeName>
        <fullName evidence="17">CDP-diglyceride pyrophosphorylase</fullName>
    </alternativeName>
    <alternativeName>
        <fullName evidence="18">CDP-diglyceride synthase</fullName>
    </alternativeName>
</protein>
<evidence type="ECO:0000256" key="16">
    <source>
        <dbReference type="ARBA" id="ARBA00029893"/>
    </source>
</evidence>
<dbReference type="PANTHER" id="PTHR13773:SF8">
    <property type="entry name" value="PHOSPHATIDATE CYTIDYLYLTRANSFERASE, PHOTORECEPTOR-SPECIFIC"/>
    <property type="match status" value="1"/>
</dbReference>
<evidence type="ECO:0000256" key="19">
    <source>
        <dbReference type="SAM" id="Phobius"/>
    </source>
</evidence>
<reference evidence="21" key="2">
    <citation type="submission" date="2014-07" db="EMBL/GenBank/DDBJ databases">
        <authorList>
            <person name="Hull J."/>
        </authorList>
    </citation>
    <scope>NUCLEOTIDE SEQUENCE</scope>
</reference>
<name>A0A0A9Y2Q6_LYGHE</name>
<keyword evidence="14" id="KW-0594">Phospholipid biosynthesis</keyword>
<evidence type="ECO:0000256" key="15">
    <source>
        <dbReference type="ARBA" id="ARBA00023264"/>
    </source>
</evidence>
<evidence type="ECO:0000256" key="12">
    <source>
        <dbReference type="ARBA" id="ARBA00023098"/>
    </source>
</evidence>
<comment type="similarity">
    <text evidence="5">Belongs to the CDS family.</text>
</comment>
<keyword evidence="10 21" id="KW-0548">Nucleotidyltransferase</keyword>
<evidence type="ECO:0000256" key="7">
    <source>
        <dbReference type="ARBA" id="ARBA00022516"/>
    </source>
</evidence>
<comment type="pathway">
    <text evidence="3">Phospholipid metabolism; CDP-diacylglycerol biosynthesis; CDP-diacylglycerol from sn-glycerol 3-phosphate: step 3/3.</text>
</comment>
<evidence type="ECO:0000313" key="21">
    <source>
        <dbReference type="EMBL" id="JAG25398.1"/>
    </source>
</evidence>
<dbReference type="InterPro" id="IPR016720">
    <property type="entry name" value="PC_Trfase_euk"/>
</dbReference>
<keyword evidence="15" id="KW-1208">Phospholipid metabolism</keyword>
<evidence type="ECO:0000256" key="2">
    <source>
        <dbReference type="ARBA" id="ARBA00004141"/>
    </source>
</evidence>
<comment type="subcellular location">
    <subcellularLocation>
        <location evidence="2">Membrane</location>
        <topology evidence="2">Multi-pass membrane protein</topology>
    </subcellularLocation>
</comment>
<dbReference type="UniPathway" id="UPA00557">
    <property type="reaction ID" value="UER00614"/>
</dbReference>
<evidence type="ECO:0000256" key="6">
    <source>
        <dbReference type="ARBA" id="ARBA00012487"/>
    </source>
</evidence>
<dbReference type="EMBL" id="GBHO01018206">
    <property type="protein sequence ID" value="JAG25398.1"/>
    <property type="molecule type" value="Transcribed_RNA"/>
</dbReference>
<evidence type="ECO:0000256" key="8">
    <source>
        <dbReference type="ARBA" id="ARBA00022679"/>
    </source>
</evidence>
<gene>
    <name evidence="21" type="ORF">CM83_26606</name>
    <name evidence="20" type="ORF">CM83_26613</name>
</gene>
<feature type="transmembrane region" description="Helical" evidence="19">
    <location>
        <begin position="93"/>
        <end position="112"/>
    </location>
</feature>
<keyword evidence="12" id="KW-0443">Lipid metabolism</keyword>
<dbReference type="PANTHER" id="PTHR13773">
    <property type="entry name" value="PHOSPHATIDATE CYTIDYLYLTRANSFERASE"/>
    <property type="match status" value="1"/>
</dbReference>